<protein>
    <recommendedName>
        <fullName evidence="1">[Ribosomal protein bS18]-alanine N-acetyltransferase</fullName>
        <ecNumber evidence="1">2.3.1.266</ecNumber>
    </recommendedName>
</protein>
<feature type="domain" description="N-acetyltransferase" evidence="2">
    <location>
        <begin position="8"/>
        <end position="151"/>
    </location>
</feature>
<dbReference type="NCBIfam" id="TIGR01575">
    <property type="entry name" value="rimI"/>
    <property type="match status" value="1"/>
</dbReference>
<dbReference type="AlphaFoldDB" id="A0A177E5X5"/>
<sequence length="151" mass="17735">MSKISGKIKIRPARRKDLKAISKIENLSFPTPWPPSLLLAELHKDYSYFWVALLDEKLVGYICFWIIRDEVHLANIAVHPRYRQKGIGSKLLKTFLSFAKRKGAKRVYLEVRARNKLAQKFYQKFGFLKDGIRKAYYQDTKDDAILMSKRL</sequence>
<dbReference type="EC" id="2.3.1.266" evidence="1"/>
<keyword evidence="4" id="KW-1185">Reference proteome</keyword>
<accession>A0A177E5X5</accession>
<evidence type="ECO:0000313" key="4">
    <source>
        <dbReference type="Proteomes" id="UP000076964"/>
    </source>
</evidence>
<dbReference type="InterPro" id="IPR050276">
    <property type="entry name" value="MshD_Acetyltransferase"/>
</dbReference>
<comment type="subcellular location">
    <subcellularLocation>
        <location evidence="1">Cytoplasm</location>
    </subcellularLocation>
</comment>
<dbReference type="PANTHER" id="PTHR43617">
    <property type="entry name" value="L-AMINO ACID N-ACETYLTRANSFERASE"/>
    <property type="match status" value="1"/>
</dbReference>
<dbReference type="InterPro" id="IPR016181">
    <property type="entry name" value="Acyl_CoA_acyltransferase"/>
</dbReference>
<dbReference type="PANTHER" id="PTHR43617:SF20">
    <property type="entry name" value="N-ALPHA-ACETYLTRANSFERASE RIMI"/>
    <property type="match status" value="1"/>
</dbReference>
<dbReference type="Gene3D" id="3.40.630.30">
    <property type="match status" value="1"/>
</dbReference>
<evidence type="ECO:0000256" key="1">
    <source>
        <dbReference type="RuleBase" id="RU363094"/>
    </source>
</evidence>
<dbReference type="PROSITE" id="PS51186">
    <property type="entry name" value="GNAT"/>
    <property type="match status" value="1"/>
</dbReference>
<dbReference type="Proteomes" id="UP000076964">
    <property type="component" value="Unassembled WGS sequence"/>
</dbReference>
<proteinExistence type="inferred from homology"/>
<gene>
    <name evidence="3" type="ORF">TH606_08700</name>
</gene>
<dbReference type="OrthoDB" id="9794566at2"/>
<name>A0A177E5X5_9BACT</name>
<dbReference type="RefSeq" id="WP_068542979.1">
    <property type="nucleotide sequence ID" value="NZ_LSFI01000041.1"/>
</dbReference>
<dbReference type="CDD" id="cd04301">
    <property type="entry name" value="NAT_SF"/>
    <property type="match status" value="1"/>
</dbReference>
<reference evidence="3 4" key="1">
    <citation type="submission" date="2016-02" db="EMBL/GenBank/DDBJ databases">
        <title>Draft genome sequence of Thermodesulfatator sp. S606.</title>
        <authorList>
            <person name="Lai Q."/>
            <person name="Cao J."/>
            <person name="Dupont S."/>
            <person name="Shao Z."/>
            <person name="Jebbar M."/>
            <person name="Alain K."/>
        </authorList>
    </citation>
    <scope>NUCLEOTIDE SEQUENCE [LARGE SCALE GENOMIC DNA]</scope>
    <source>
        <strain evidence="3 4">S606</strain>
    </source>
</reference>
<dbReference type="InterPro" id="IPR017255">
    <property type="entry name" value="AcTrfase_GNAT_prd"/>
</dbReference>
<dbReference type="EMBL" id="LSFI01000041">
    <property type="protein sequence ID" value="OAG27116.1"/>
    <property type="molecule type" value="Genomic_DNA"/>
</dbReference>
<comment type="similarity">
    <text evidence="1">Belongs to the acetyltransferase family. RimI subfamily.</text>
</comment>
<comment type="function">
    <text evidence="1">Acetylates the N-terminal alanine of ribosomal protein bS18.</text>
</comment>
<dbReference type="InterPro" id="IPR000182">
    <property type="entry name" value="GNAT_dom"/>
</dbReference>
<dbReference type="Pfam" id="PF00583">
    <property type="entry name" value="Acetyltransf_1"/>
    <property type="match status" value="1"/>
</dbReference>
<keyword evidence="1" id="KW-0963">Cytoplasm</keyword>
<evidence type="ECO:0000313" key="3">
    <source>
        <dbReference type="EMBL" id="OAG27116.1"/>
    </source>
</evidence>
<organism evidence="3 4">
    <name type="scientific">Thermodesulfatator autotrophicus</name>
    <dbReference type="NCBI Taxonomy" id="1795632"/>
    <lineage>
        <taxon>Bacteria</taxon>
        <taxon>Pseudomonadati</taxon>
        <taxon>Thermodesulfobacteriota</taxon>
        <taxon>Thermodesulfobacteria</taxon>
        <taxon>Thermodesulfobacteriales</taxon>
        <taxon>Thermodesulfatatoraceae</taxon>
        <taxon>Thermodesulfatator</taxon>
    </lineage>
</organism>
<dbReference type="SUPFAM" id="SSF55729">
    <property type="entry name" value="Acyl-CoA N-acyltransferases (Nat)"/>
    <property type="match status" value="1"/>
</dbReference>
<comment type="caution">
    <text evidence="3">The sequence shown here is derived from an EMBL/GenBank/DDBJ whole genome shotgun (WGS) entry which is preliminary data.</text>
</comment>
<dbReference type="GO" id="GO:0005737">
    <property type="term" value="C:cytoplasm"/>
    <property type="evidence" value="ECO:0007669"/>
    <property type="project" value="UniProtKB-SubCell"/>
</dbReference>
<evidence type="ECO:0000259" key="2">
    <source>
        <dbReference type="PROSITE" id="PS51186"/>
    </source>
</evidence>
<comment type="catalytic activity">
    <reaction evidence="1">
        <text>N-terminal L-alanyl-[ribosomal protein bS18] + acetyl-CoA = N-terminal N(alpha)-acetyl-L-alanyl-[ribosomal protein bS18] + CoA + H(+)</text>
        <dbReference type="Rhea" id="RHEA:43756"/>
        <dbReference type="Rhea" id="RHEA-COMP:10676"/>
        <dbReference type="Rhea" id="RHEA-COMP:10677"/>
        <dbReference type="ChEBI" id="CHEBI:15378"/>
        <dbReference type="ChEBI" id="CHEBI:57287"/>
        <dbReference type="ChEBI" id="CHEBI:57288"/>
        <dbReference type="ChEBI" id="CHEBI:64718"/>
        <dbReference type="ChEBI" id="CHEBI:83683"/>
        <dbReference type="EC" id="2.3.1.266"/>
    </reaction>
</comment>
<dbReference type="PIRSF" id="PIRSF037663">
    <property type="entry name" value="Acetyltransf_GNAT_prd"/>
    <property type="match status" value="1"/>
</dbReference>
<dbReference type="STRING" id="1795632.TH606_08700"/>
<dbReference type="GO" id="GO:0008999">
    <property type="term" value="F:protein-N-terminal-alanine acetyltransferase activity"/>
    <property type="evidence" value="ECO:0007669"/>
    <property type="project" value="UniProtKB-EC"/>
</dbReference>
<dbReference type="InterPro" id="IPR006464">
    <property type="entry name" value="AcTrfase_RimI/Ard1"/>
</dbReference>